<sequence length="172" mass="17999">MSEPWLVVVDPQRVFAAADSPWGSPMFGAIVDPIRELAAAHRTIVTRWVPSPAAERTGSWRAYFEAWPFADRPATDPLFDLVPEVADLAVGGTVDATTFGKWPALEAVTGPAPELILTGVATDCCVISTALAAADAGATVRVVAQACGGSTPENHAKALDVMALYGPQITVV</sequence>
<dbReference type="Gene3D" id="3.40.50.850">
    <property type="entry name" value="Isochorismatase-like"/>
    <property type="match status" value="1"/>
</dbReference>
<dbReference type="GO" id="GO:0016787">
    <property type="term" value="F:hydrolase activity"/>
    <property type="evidence" value="ECO:0007669"/>
    <property type="project" value="UniProtKB-KW"/>
</dbReference>
<evidence type="ECO:0000313" key="3">
    <source>
        <dbReference type="EMBL" id="UUI69137.1"/>
    </source>
</evidence>
<dbReference type="InterPro" id="IPR050272">
    <property type="entry name" value="Isochorismatase-like_hydrls"/>
</dbReference>
<accession>A0ABY5KFA4</accession>
<reference evidence="3 4" key="1">
    <citation type="submission" date="2022-07" db="EMBL/GenBank/DDBJ databases">
        <title>Novel species in genus Aeromicrobium.</title>
        <authorList>
            <person name="Ye L."/>
        </authorList>
    </citation>
    <scope>NUCLEOTIDE SEQUENCE [LARGE SCALE GENOMIC DNA]</scope>
    <source>
        <strain evidence="4">zg-Y50</strain>
    </source>
</reference>
<dbReference type="Pfam" id="PF00857">
    <property type="entry name" value="Isochorismatase"/>
    <property type="match status" value="1"/>
</dbReference>
<evidence type="ECO:0000259" key="2">
    <source>
        <dbReference type="Pfam" id="PF00857"/>
    </source>
</evidence>
<protein>
    <submittedName>
        <fullName evidence="3">Cysteine hydrolase</fullName>
    </submittedName>
</protein>
<keyword evidence="4" id="KW-1185">Reference proteome</keyword>
<gene>
    <name evidence="3" type="ORF">NP095_03245</name>
</gene>
<name>A0ABY5KFA4_9ACTN</name>
<dbReference type="InterPro" id="IPR036380">
    <property type="entry name" value="Isochorismatase-like_sf"/>
</dbReference>
<dbReference type="SUPFAM" id="SSF52499">
    <property type="entry name" value="Isochorismatase-like hydrolases"/>
    <property type="match status" value="1"/>
</dbReference>
<feature type="domain" description="Isochorismatase-like" evidence="2">
    <location>
        <begin position="5"/>
        <end position="166"/>
    </location>
</feature>
<dbReference type="PANTHER" id="PTHR43540">
    <property type="entry name" value="PEROXYUREIDOACRYLATE/UREIDOACRYLATE AMIDOHYDROLASE-RELATED"/>
    <property type="match status" value="1"/>
</dbReference>
<dbReference type="Proteomes" id="UP001315860">
    <property type="component" value="Chromosome"/>
</dbReference>
<dbReference type="InterPro" id="IPR000868">
    <property type="entry name" value="Isochorismatase-like_dom"/>
</dbReference>
<dbReference type="EMBL" id="CP101990">
    <property type="protein sequence ID" value="UUI69137.1"/>
    <property type="molecule type" value="Genomic_DNA"/>
</dbReference>
<proteinExistence type="predicted"/>
<organism evidence="3 4">
    <name type="scientific">Aeromicrobium duanguangcaii</name>
    <dbReference type="NCBI Taxonomy" id="2968086"/>
    <lineage>
        <taxon>Bacteria</taxon>
        <taxon>Bacillati</taxon>
        <taxon>Actinomycetota</taxon>
        <taxon>Actinomycetes</taxon>
        <taxon>Propionibacteriales</taxon>
        <taxon>Nocardioidaceae</taxon>
        <taxon>Aeromicrobium</taxon>
    </lineage>
</organism>
<keyword evidence="1 3" id="KW-0378">Hydrolase</keyword>
<evidence type="ECO:0000256" key="1">
    <source>
        <dbReference type="ARBA" id="ARBA00022801"/>
    </source>
</evidence>
<evidence type="ECO:0000313" key="4">
    <source>
        <dbReference type="Proteomes" id="UP001315860"/>
    </source>
</evidence>
<dbReference type="RefSeq" id="WP_232417398.1">
    <property type="nucleotide sequence ID" value="NZ_CP101990.1"/>
</dbReference>